<organism evidence="10 11">
    <name type="scientific">Xylocopa violacea</name>
    <name type="common">Violet carpenter bee</name>
    <name type="synonym">Apis violacea</name>
    <dbReference type="NCBI Taxonomy" id="135666"/>
    <lineage>
        <taxon>Eukaryota</taxon>
        <taxon>Metazoa</taxon>
        <taxon>Ecdysozoa</taxon>
        <taxon>Arthropoda</taxon>
        <taxon>Hexapoda</taxon>
        <taxon>Insecta</taxon>
        <taxon>Pterygota</taxon>
        <taxon>Neoptera</taxon>
        <taxon>Endopterygota</taxon>
        <taxon>Hymenoptera</taxon>
        <taxon>Apocrita</taxon>
        <taxon>Aculeata</taxon>
        <taxon>Apoidea</taxon>
        <taxon>Anthophila</taxon>
        <taxon>Apidae</taxon>
        <taxon>Xylocopa</taxon>
        <taxon>Xylocopa</taxon>
    </lineage>
</organism>
<comment type="caution">
    <text evidence="10">The sequence shown here is derived from an EMBL/GenBank/DDBJ whole genome shotgun (WGS) entry which is preliminary data.</text>
</comment>
<keyword evidence="4" id="KW-0347">Helicase</keyword>
<keyword evidence="11" id="KW-1185">Reference proteome</keyword>
<evidence type="ECO:0000259" key="9">
    <source>
        <dbReference type="PROSITE" id="PS51195"/>
    </source>
</evidence>
<keyword evidence="2" id="KW-0547">Nucleotide-binding</keyword>
<evidence type="ECO:0000256" key="5">
    <source>
        <dbReference type="ARBA" id="ARBA00022840"/>
    </source>
</evidence>
<dbReference type="PROSITE" id="PS00039">
    <property type="entry name" value="DEAD_ATP_HELICASE"/>
    <property type="match status" value="1"/>
</dbReference>
<evidence type="ECO:0000256" key="2">
    <source>
        <dbReference type="ARBA" id="ARBA00022741"/>
    </source>
</evidence>
<dbReference type="EMBL" id="CAXAJV020001283">
    <property type="protein sequence ID" value="CAL7935211.1"/>
    <property type="molecule type" value="Genomic_DNA"/>
</dbReference>
<dbReference type="CDD" id="cd17943">
    <property type="entry name" value="DEADc_DDX20"/>
    <property type="match status" value="1"/>
</dbReference>
<dbReference type="Pfam" id="PF00271">
    <property type="entry name" value="Helicase_C"/>
    <property type="match status" value="1"/>
</dbReference>
<evidence type="ECO:0000256" key="6">
    <source>
        <dbReference type="PROSITE-ProRule" id="PRU00552"/>
    </source>
</evidence>
<keyword evidence="5" id="KW-0067">ATP-binding</keyword>
<dbReference type="Gene3D" id="3.40.50.300">
    <property type="entry name" value="P-loop containing nucleotide triphosphate hydrolases"/>
    <property type="match status" value="2"/>
</dbReference>
<dbReference type="InterPro" id="IPR014001">
    <property type="entry name" value="Helicase_ATP-bd"/>
</dbReference>
<dbReference type="EC" id="3.6.4.13" evidence="1"/>
<name>A0ABP1N4I9_XYLVO</name>
<evidence type="ECO:0000256" key="4">
    <source>
        <dbReference type="ARBA" id="ARBA00022806"/>
    </source>
</evidence>
<feature type="domain" description="Helicase ATP-binding" evidence="7">
    <location>
        <begin position="55"/>
        <end position="225"/>
    </location>
</feature>
<dbReference type="InterPro" id="IPR014014">
    <property type="entry name" value="RNA_helicase_DEAD_Q_motif"/>
</dbReference>
<keyword evidence="3" id="KW-0378">Hydrolase</keyword>
<dbReference type="SUPFAM" id="SSF52540">
    <property type="entry name" value="P-loop containing nucleoside triphosphate hydrolases"/>
    <property type="match status" value="2"/>
</dbReference>
<accession>A0ABP1N4I9</accession>
<dbReference type="InterPro" id="IPR000629">
    <property type="entry name" value="RNA-helicase_DEAD-box_CS"/>
</dbReference>
<gene>
    <name evidence="10" type="ORF">XYLVIOL_LOCUS1459</name>
</gene>
<dbReference type="InterPro" id="IPR001650">
    <property type="entry name" value="Helicase_C-like"/>
</dbReference>
<dbReference type="CDD" id="cd18787">
    <property type="entry name" value="SF2_C_DEAD"/>
    <property type="match status" value="1"/>
</dbReference>
<dbReference type="PANTHER" id="PTHR47959:SF1">
    <property type="entry name" value="ATP-DEPENDENT RNA HELICASE DBPA"/>
    <property type="match status" value="1"/>
</dbReference>
<dbReference type="Proteomes" id="UP001642520">
    <property type="component" value="Unassembled WGS sequence"/>
</dbReference>
<evidence type="ECO:0000256" key="1">
    <source>
        <dbReference type="ARBA" id="ARBA00012552"/>
    </source>
</evidence>
<evidence type="ECO:0000256" key="3">
    <source>
        <dbReference type="ARBA" id="ARBA00022801"/>
    </source>
</evidence>
<feature type="domain" description="Helicase C-terminal" evidence="8">
    <location>
        <begin position="260"/>
        <end position="405"/>
    </location>
</feature>
<dbReference type="PANTHER" id="PTHR47959">
    <property type="entry name" value="ATP-DEPENDENT RNA HELICASE RHLE-RELATED"/>
    <property type="match status" value="1"/>
</dbReference>
<dbReference type="Pfam" id="PF00270">
    <property type="entry name" value="DEAD"/>
    <property type="match status" value="1"/>
</dbReference>
<evidence type="ECO:0000259" key="8">
    <source>
        <dbReference type="PROSITE" id="PS51194"/>
    </source>
</evidence>
<dbReference type="InterPro" id="IPR050079">
    <property type="entry name" value="DEAD_box_RNA_helicase"/>
</dbReference>
<feature type="short sequence motif" description="Q motif" evidence="6">
    <location>
        <begin position="24"/>
        <end position="52"/>
    </location>
</feature>
<protein>
    <recommendedName>
        <fullName evidence="1">RNA helicase</fullName>
        <ecNumber evidence="1">3.6.4.13</ecNumber>
    </recommendedName>
</protein>
<dbReference type="PROSITE" id="PS51194">
    <property type="entry name" value="HELICASE_CTER"/>
    <property type="match status" value="1"/>
</dbReference>
<dbReference type="PROSITE" id="PS51192">
    <property type="entry name" value="HELICASE_ATP_BIND_1"/>
    <property type="match status" value="1"/>
</dbReference>
<proteinExistence type="predicted"/>
<sequence>MSQIIAHDINKKSRTEDIKIQEDVTFFQMGFSQAILDGLSACGFQRPSPIQLEAIPLGRCGFDLIVRAKSGTGKTLVFCIIALEMIDVRVSSVQVLILAPTREIAVQIAQVFSCIGCEIEGLKVELFIGGTAIDRDKKKSSNCHVAVGAPGRIKHLIDKGFLKVDHVRLFVLDEADKLMEISFQKDINYIFSKLPLSKQVIASSATYPGDLEMFLQTYMCSPVPVSSDNNEPILIGLRQFVTIVPSHPNAMKQVQIKVDELTKIFSNIPFKQSLVFSNYQSRAQSVCNRINSMGFPATYIAGNQDMNKRLKAINTLKSFKCRIMVTTDLTARGIDADNVNLVVNLDLPVDAPTYLHRIGRAGRYGSHGISITIIADNELEILQQLLSSVGGQHFYILKLPSNYPNIWDTPSSNFEKFYAKSNITDENEIDIKPVTKIMNNLSMTASDVELENNVKPEGQIEEITVKVNKKDTNNIKFSKNEEVKNDIMKHDTNFRQRNDFFHLRNALNLHNKIEISSLFVQNSNVMDQLSNNTEDEEKITTPEFYTLSKPRVIFTFSLDLSENLSNWQKNNENTKFEVDLSDIQEDNSSSSDIDIIIQHTGYKYYSKDTEENSFCTDYANANLHTDNTIFENIIDKTQELDSIQENHYVGKNNAITDTVTSSENQDSANTFLDELNSCLLEYVQKFSELDNELDLNDEKILLQKAHAWKQKLDFEIRLLNDTMESMTESIEKFIYQEHIEMLRVFYNMQKQAFLWVYPEVRDEKEVNDTYLYSSQSGGESILDMYKEIECFKSAHRKPGETFNTYFPYPVTPDSYMPKLMVSKFDAENYLNSLRYLHSDPYPRQKLLKILNMVAFIGETEKCNIIEKLKSKKNMSFDEVLITIQNELSNNESDKTQSTEQQVQSLKQVHNNNLDKNGIDLKDDGLDVQSLNNQNVNDTIGIEDNEEEDIIVNGDNLNKISSDNSFDNVTNSMPTKSGLNDSTEIQEFMHPEDFNLYSSASSTLFSENDNNRKHKYNRKVNTKNNFCKWKKVQEQGNSTIKDNKQFPQEVTTHHSDVSYKEVDRLSDNIDAYEKQSKSRTRLDSSSKFMSDCLDSFSVKSHSYIGNNQIVSQELCVDNEHYETQNNRSHRFIPTLLNKELSQRHSTNASNINYLQQKHDKQIVSQESCVDNEYYKSQNNRLHSFIPTLLSKELSQRYSTNASNINYLQQEQEPVTVQYSTPFYNYMYSVPHATQVEGCSIVPNHSMDNFYNTPNTNINEREIDQFLLSLRADTDRLHIELYKSEMLRNSM</sequence>
<feature type="domain" description="DEAD-box RNA helicase Q" evidence="9">
    <location>
        <begin position="24"/>
        <end position="52"/>
    </location>
</feature>
<dbReference type="InterPro" id="IPR011545">
    <property type="entry name" value="DEAD/DEAH_box_helicase_dom"/>
</dbReference>
<dbReference type="SMART" id="SM00487">
    <property type="entry name" value="DEXDc"/>
    <property type="match status" value="1"/>
</dbReference>
<evidence type="ECO:0000313" key="10">
    <source>
        <dbReference type="EMBL" id="CAL7935211.1"/>
    </source>
</evidence>
<reference evidence="10 11" key="1">
    <citation type="submission" date="2024-08" db="EMBL/GenBank/DDBJ databases">
        <authorList>
            <person name="Will J Nash"/>
            <person name="Angela Man"/>
            <person name="Seanna McTaggart"/>
            <person name="Kendall Baker"/>
            <person name="Tom Barker"/>
            <person name="Leah Catchpole"/>
            <person name="Alex Durrant"/>
            <person name="Karim Gharbi"/>
            <person name="Naomi Irish"/>
            <person name="Gemy Kaithakottil"/>
            <person name="Debby Ku"/>
            <person name="Aaliyah Providence"/>
            <person name="Felix Shaw"/>
            <person name="David Swarbreck"/>
            <person name="Chris Watkins"/>
            <person name="Ann M. McCartney"/>
            <person name="Giulio Formenti"/>
            <person name="Alice Mouton"/>
            <person name="Noel Vella"/>
            <person name="Bjorn M von Reumont"/>
            <person name="Adriana Vella"/>
            <person name="Wilfried Haerty"/>
        </authorList>
    </citation>
    <scope>NUCLEOTIDE SEQUENCE [LARGE SCALE GENOMIC DNA]</scope>
</reference>
<evidence type="ECO:0000313" key="11">
    <source>
        <dbReference type="Proteomes" id="UP001642520"/>
    </source>
</evidence>
<dbReference type="PROSITE" id="PS51195">
    <property type="entry name" value="Q_MOTIF"/>
    <property type="match status" value="1"/>
</dbReference>
<evidence type="ECO:0000259" key="7">
    <source>
        <dbReference type="PROSITE" id="PS51192"/>
    </source>
</evidence>
<dbReference type="SMART" id="SM00490">
    <property type="entry name" value="HELICc"/>
    <property type="match status" value="1"/>
</dbReference>
<dbReference type="InterPro" id="IPR027417">
    <property type="entry name" value="P-loop_NTPase"/>
</dbReference>